<feature type="active site" evidence="5 6">
    <location>
        <position position="149"/>
    </location>
</feature>
<accession>A0A7W9W512</accession>
<dbReference type="InterPro" id="IPR036291">
    <property type="entry name" value="NAD(P)-bd_dom_sf"/>
</dbReference>
<evidence type="ECO:0000313" key="8">
    <source>
        <dbReference type="EMBL" id="MBB6048571.1"/>
    </source>
</evidence>
<proteinExistence type="inferred from homology"/>
<dbReference type="InterPro" id="IPR000534">
    <property type="entry name" value="Semialdehyde_DH_NAD-bd"/>
</dbReference>
<evidence type="ECO:0000313" key="9">
    <source>
        <dbReference type="Proteomes" id="UP000520814"/>
    </source>
</evidence>
<feature type="domain" description="Semialdehyde dehydrogenase NAD-binding" evidence="7">
    <location>
        <begin position="2"/>
        <end position="140"/>
    </location>
</feature>
<comment type="function">
    <text evidence="5">Catalyzes the NADPH-dependent reduction of N-acetyl-5-glutamyl phosphate to yield N-acetyl-L-glutamate 5-semialdehyde.</text>
</comment>
<dbReference type="UniPathway" id="UPA00068">
    <property type="reaction ID" value="UER00108"/>
</dbReference>
<comment type="catalytic activity">
    <reaction evidence="5">
        <text>N-acetyl-L-glutamate 5-semialdehyde + phosphate + NADP(+) = N-acetyl-L-glutamyl 5-phosphate + NADPH + H(+)</text>
        <dbReference type="Rhea" id="RHEA:21588"/>
        <dbReference type="ChEBI" id="CHEBI:15378"/>
        <dbReference type="ChEBI" id="CHEBI:29123"/>
        <dbReference type="ChEBI" id="CHEBI:43474"/>
        <dbReference type="ChEBI" id="CHEBI:57783"/>
        <dbReference type="ChEBI" id="CHEBI:57936"/>
        <dbReference type="ChEBI" id="CHEBI:58349"/>
        <dbReference type="EC" id="1.2.1.38"/>
    </reaction>
</comment>
<dbReference type="SUPFAM" id="SSF55347">
    <property type="entry name" value="Glyceraldehyde-3-phosphate dehydrogenase-like, C-terminal domain"/>
    <property type="match status" value="1"/>
</dbReference>
<keyword evidence="3 5" id="KW-0521">NADP</keyword>
<dbReference type="Gene3D" id="3.30.360.10">
    <property type="entry name" value="Dihydrodipicolinate Reductase, domain 2"/>
    <property type="match status" value="1"/>
</dbReference>
<sequence>MTVAIVGVTGYGGGELARLLARHPGVEVTQVISDSSAGKPLASAFPGLAGTKLGALICEKKGGEITADVVFLAQENGYAMTVAGALLAAGKRVIDLSADFRLTDTAAWEKFYKMPPAAPELLAQAVYGMPELVGKEKIASARLIANPGCYVTASSLALAPLVKHHGLSGIIIDAKSGVSGAGRSKSDTIYRYAEMNETVRPYAVGGGHRHTPEIAQNIGASVLFTPHLVPMTRGILATCYGSTNASAAELTETLKQFYADAPFVVVREPGDWPSTKDVAGSNFCHLAVASTGEQAIVVSVIDNLVKGAAGQAIHNMNIMLGFDETAGLEGGGLWP</sequence>
<dbReference type="GO" id="GO:0006526">
    <property type="term" value="P:L-arginine biosynthetic process"/>
    <property type="evidence" value="ECO:0007669"/>
    <property type="project" value="UniProtKB-UniRule"/>
</dbReference>
<dbReference type="SMART" id="SM00859">
    <property type="entry name" value="Semialdhyde_dh"/>
    <property type="match status" value="1"/>
</dbReference>
<evidence type="ECO:0000256" key="6">
    <source>
        <dbReference type="PROSITE-ProRule" id="PRU10010"/>
    </source>
</evidence>
<evidence type="ECO:0000259" key="7">
    <source>
        <dbReference type="SMART" id="SM00859"/>
    </source>
</evidence>
<dbReference type="GO" id="GO:0051287">
    <property type="term" value="F:NAD binding"/>
    <property type="evidence" value="ECO:0007669"/>
    <property type="project" value="InterPro"/>
</dbReference>
<evidence type="ECO:0000256" key="1">
    <source>
        <dbReference type="ARBA" id="ARBA00022571"/>
    </source>
</evidence>
<evidence type="ECO:0000256" key="3">
    <source>
        <dbReference type="ARBA" id="ARBA00022857"/>
    </source>
</evidence>
<dbReference type="NCBIfam" id="TIGR01850">
    <property type="entry name" value="argC"/>
    <property type="match status" value="1"/>
</dbReference>
<dbReference type="EC" id="1.2.1.38" evidence="5"/>
<dbReference type="InterPro" id="IPR023013">
    <property type="entry name" value="AGPR_AS"/>
</dbReference>
<organism evidence="8 9">
    <name type="scientific">Armatimonas rosea</name>
    <dbReference type="NCBI Taxonomy" id="685828"/>
    <lineage>
        <taxon>Bacteria</taxon>
        <taxon>Bacillati</taxon>
        <taxon>Armatimonadota</taxon>
        <taxon>Armatimonadia</taxon>
        <taxon>Armatimonadales</taxon>
        <taxon>Armatimonadaceae</taxon>
        <taxon>Armatimonas</taxon>
    </lineage>
</organism>
<comment type="caution">
    <text evidence="8">The sequence shown here is derived from an EMBL/GenBank/DDBJ whole genome shotgun (WGS) entry which is preliminary data.</text>
</comment>
<dbReference type="InterPro" id="IPR058924">
    <property type="entry name" value="AGPR_dimerisation_dom"/>
</dbReference>
<dbReference type="InterPro" id="IPR050085">
    <property type="entry name" value="AGPR"/>
</dbReference>
<dbReference type="GO" id="GO:0003942">
    <property type="term" value="F:N-acetyl-gamma-glutamyl-phosphate reductase activity"/>
    <property type="evidence" value="ECO:0007669"/>
    <property type="project" value="UniProtKB-UniRule"/>
</dbReference>
<dbReference type="InterPro" id="IPR000706">
    <property type="entry name" value="AGPR_type-1"/>
</dbReference>
<keyword evidence="2 5" id="KW-0028">Amino-acid biosynthesis</keyword>
<name>A0A7W9W512_ARMRO</name>
<dbReference type="GO" id="GO:0070401">
    <property type="term" value="F:NADP+ binding"/>
    <property type="evidence" value="ECO:0007669"/>
    <property type="project" value="InterPro"/>
</dbReference>
<dbReference type="CDD" id="cd17895">
    <property type="entry name" value="AGPR_1_N"/>
    <property type="match status" value="1"/>
</dbReference>
<dbReference type="Pfam" id="PF01118">
    <property type="entry name" value="Semialdhyde_dh"/>
    <property type="match status" value="1"/>
</dbReference>
<dbReference type="EMBL" id="JACHGW010000001">
    <property type="protein sequence ID" value="MBB6048571.1"/>
    <property type="molecule type" value="Genomic_DNA"/>
</dbReference>
<comment type="subcellular location">
    <subcellularLocation>
        <location evidence="5">Cytoplasm</location>
    </subcellularLocation>
</comment>
<dbReference type="GO" id="GO:0005737">
    <property type="term" value="C:cytoplasm"/>
    <property type="evidence" value="ECO:0007669"/>
    <property type="project" value="UniProtKB-SubCell"/>
</dbReference>
<dbReference type="HAMAP" id="MF_00150">
    <property type="entry name" value="ArgC_type1"/>
    <property type="match status" value="1"/>
</dbReference>
<dbReference type="PANTHER" id="PTHR32338:SF10">
    <property type="entry name" value="N-ACETYL-GAMMA-GLUTAMYL-PHOSPHATE REDUCTASE, CHLOROPLASTIC-RELATED"/>
    <property type="match status" value="1"/>
</dbReference>
<comment type="pathway">
    <text evidence="5">Amino-acid biosynthesis; L-arginine biosynthesis; N(2)-acetyl-L-ornithine from L-glutamate: step 3/4.</text>
</comment>
<dbReference type="SUPFAM" id="SSF51735">
    <property type="entry name" value="NAD(P)-binding Rossmann-fold domains"/>
    <property type="match status" value="1"/>
</dbReference>
<dbReference type="Proteomes" id="UP000520814">
    <property type="component" value="Unassembled WGS sequence"/>
</dbReference>
<protein>
    <recommendedName>
        <fullName evidence="5">N-acetyl-gamma-glutamyl-phosphate reductase</fullName>
        <shortName evidence="5">AGPR</shortName>
        <ecNumber evidence="5">1.2.1.38</ecNumber>
    </recommendedName>
    <alternativeName>
        <fullName evidence="5">N-acetyl-glutamate semialdehyde dehydrogenase</fullName>
        <shortName evidence="5">NAGSA dehydrogenase</shortName>
    </alternativeName>
</protein>
<dbReference type="RefSeq" id="WP_184192209.1">
    <property type="nucleotide sequence ID" value="NZ_JACHGW010000001.1"/>
</dbReference>
<evidence type="ECO:0000256" key="2">
    <source>
        <dbReference type="ARBA" id="ARBA00022605"/>
    </source>
</evidence>
<evidence type="ECO:0000256" key="4">
    <source>
        <dbReference type="ARBA" id="ARBA00023002"/>
    </source>
</evidence>
<keyword evidence="9" id="KW-1185">Reference proteome</keyword>
<dbReference type="PROSITE" id="PS01224">
    <property type="entry name" value="ARGC"/>
    <property type="match status" value="1"/>
</dbReference>
<keyword evidence="4 5" id="KW-0560">Oxidoreductase</keyword>
<dbReference type="Gene3D" id="3.40.50.720">
    <property type="entry name" value="NAD(P)-binding Rossmann-like Domain"/>
    <property type="match status" value="1"/>
</dbReference>
<evidence type="ECO:0000256" key="5">
    <source>
        <dbReference type="HAMAP-Rule" id="MF_00150"/>
    </source>
</evidence>
<gene>
    <name evidence="5" type="primary">argC</name>
    <name evidence="8" type="ORF">HNQ39_000333</name>
</gene>
<comment type="similarity">
    <text evidence="5">Belongs to the NAGSA dehydrogenase family. Type 1 subfamily.</text>
</comment>
<dbReference type="Pfam" id="PF22698">
    <property type="entry name" value="Semialdhyde_dhC_1"/>
    <property type="match status" value="1"/>
</dbReference>
<dbReference type="AlphaFoldDB" id="A0A7W9W512"/>
<dbReference type="CDD" id="cd23934">
    <property type="entry name" value="AGPR_1_C"/>
    <property type="match status" value="1"/>
</dbReference>
<reference evidence="8 9" key="1">
    <citation type="submission" date="2020-08" db="EMBL/GenBank/DDBJ databases">
        <title>Genomic Encyclopedia of Type Strains, Phase IV (KMG-IV): sequencing the most valuable type-strain genomes for metagenomic binning, comparative biology and taxonomic classification.</title>
        <authorList>
            <person name="Goeker M."/>
        </authorList>
    </citation>
    <scope>NUCLEOTIDE SEQUENCE [LARGE SCALE GENOMIC DNA]</scope>
    <source>
        <strain evidence="8 9">DSM 23562</strain>
    </source>
</reference>
<keyword evidence="5" id="KW-0963">Cytoplasm</keyword>
<dbReference type="PANTHER" id="PTHR32338">
    <property type="entry name" value="N-ACETYL-GAMMA-GLUTAMYL-PHOSPHATE REDUCTASE, CHLOROPLASTIC-RELATED-RELATED"/>
    <property type="match status" value="1"/>
</dbReference>
<keyword evidence="1 5" id="KW-0055">Arginine biosynthesis</keyword>